<keyword evidence="1" id="KW-1185">Reference proteome</keyword>
<evidence type="ECO:0000313" key="2">
    <source>
        <dbReference type="RefSeq" id="XP_024937474.1"/>
    </source>
</evidence>
<reference evidence="2" key="1">
    <citation type="submission" date="2025-08" db="UniProtKB">
        <authorList>
            <consortium name="RefSeq"/>
        </authorList>
    </citation>
    <scope>IDENTIFICATION</scope>
</reference>
<dbReference type="AlphaFoldDB" id="A0AAJ7VY44"/>
<dbReference type="GeneID" id="107264412"/>
<proteinExistence type="predicted"/>
<name>A0AAJ7VY44_CEPCN</name>
<dbReference type="RefSeq" id="XP_024937474.1">
    <property type="nucleotide sequence ID" value="XM_025081706.1"/>
</dbReference>
<dbReference type="Proteomes" id="UP000694920">
    <property type="component" value="Unplaced"/>
</dbReference>
<gene>
    <name evidence="2" type="primary">LOC107264412</name>
</gene>
<organism evidence="1 2">
    <name type="scientific">Cephus cinctus</name>
    <name type="common">Wheat stem sawfly</name>
    <dbReference type="NCBI Taxonomy" id="211228"/>
    <lineage>
        <taxon>Eukaryota</taxon>
        <taxon>Metazoa</taxon>
        <taxon>Ecdysozoa</taxon>
        <taxon>Arthropoda</taxon>
        <taxon>Hexapoda</taxon>
        <taxon>Insecta</taxon>
        <taxon>Pterygota</taxon>
        <taxon>Neoptera</taxon>
        <taxon>Endopterygota</taxon>
        <taxon>Hymenoptera</taxon>
        <taxon>Cephoidea</taxon>
        <taxon>Cephidae</taxon>
        <taxon>Cephus</taxon>
    </lineage>
</organism>
<sequence length="114" mass="13125">MLCPARVKSHQRWRHFPQKSRVCTGVYTERVHKTRMPRGVFRRSFVSVGLLLMSAREQSVEPERMEMRDCHTNNWNNEALSGTSPQLFFVTTAMIFLCPPLRGICLTMAAQAAQ</sequence>
<evidence type="ECO:0000313" key="1">
    <source>
        <dbReference type="Proteomes" id="UP000694920"/>
    </source>
</evidence>
<accession>A0AAJ7VY44</accession>
<protein>
    <submittedName>
        <fullName evidence="2">Uncharacterized protein LOC107264412 isoform X2</fullName>
    </submittedName>
</protein>